<gene>
    <name evidence="2" type="ORF">J1N35_007413</name>
</gene>
<proteinExistence type="predicted"/>
<dbReference type="EMBL" id="JAIQCV010000003">
    <property type="protein sequence ID" value="KAH1114035.1"/>
    <property type="molecule type" value="Genomic_DNA"/>
</dbReference>
<keyword evidence="3" id="KW-1185">Reference proteome</keyword>
<organism evidence="2 3">
    <name type="scientific">Gossypium stocksii</name>
    <dbReference type="NCBI Taxonomy" id="47602"/>
    <lineage>
        <taxon>Eukaryota</taxon>
        <taxon>Viridiplantae</taxon>
        <taxon>Streptophyta</taxon>
        <taxon>Embryophyta</taxon>
        <taxon>Tracheophyta</taxon>
        <taxon>Spermatophyta</taxon>
        <taxon>Magnoliopsida</taxon>
        <taxon>eudicotyledons</taxon>
        <taxon>Gunneridae</taxon>
        <taxon>Pentapetalae</taxon>
        <taxon>rosids</taxon>
        <taxon>malvids</taxon>
        <taxon>Malvales</taxon>
        <taxon>Malvaceae</taxon>
        <taxon>Malvoideae</taxon>
        <taxon>Gossypium</taxon>
    </lineage>
</organism>
<dbReference type="InterPro" id="IPR026960">
    <property type="entry name" value="RVT-Znf"/>
</dbReference>
<evidence type="ECO:0000259" key="1">
    <source>
        <dbReference type="Pfam" id="PF13966"/>
    </source>
</evidence>
<evidence type="ECO:0000313" key="3">
    <source>
        <dbReference type="Proteomes" id="UP000828251"/>
    </source>
</evidence>
<protein>
    <recommendedName>
        <fullName evidence="1">Reverse transcriptase zinc-binding domain-containing protein</fullName>
    </recommendedName>
</protein>
<dbReference type="OrthoDB" id="1002648at2759"/>
<name>A0A9D3W8E1_9ROSI</name>
<accession>A0A9D3W8E1</accession>
<feature type="domain" description="Reverse transcriptase zinc-binding" evidence="1">
    <location>
        <begin position="83"/>
        <end position="179"/>
    </location>
</feature>
<dbReference type="Pfam" id="PF13966">
    <property type="entry name" value="zf-RVT"/>
    <property type="match status" value="1"/>
</dbReference>
<dbReference type="AlphaFoldDB" id="A0A9D3W8E1"/>
<sequence length="226" mass="26086">MKVNIWNDPWLPGPGNSRLLVTNMDTRWSTMDQLIILESGTWNNELILKICNEDQVRRIFNIPLVDRNILDLLVWRYDSSGEYSVKSGYRALLSKSAQNTDNNLFTGDNKKSLYTSIWDLQVPAKIKIHLWRTLNDYVPHFSNLARRGLCVDNVCPLCKEGPEDSHHLLWTCNVLRQLWSHLHLPFAISLGPSDGRKQFVSFFLAAIRILRNLLPFLHGLYGIRGT</sequence>
<reference evidence="2 3" key="1">
    <citation type="journal article" date="2021" name="Plant Biotechnol. J.">
        <title>Multi-omics assisted identification of the key and species-specific regulatory components of drought-tolerant mechanisms in Gossypium stocksii.</title>
        <authorList>
            <person name="Yu D."/>
            <person name="Ke L."/>
            <person name="Zhang D."/>
            <person name="Wu Y."/>
            <person name="Sun Y."/>
            <person name="Mei J."/>
            <person name="Sun J."/>
            <person name="Sun Y."/>
        </authorList>
    </citation>
    <scope>NUCLEOTIDE SEQUENCE [LARGE SCALE GENOMIC DNA]</scope>
    <source>
        <strain evidence="3">cv. E1</strain>
        <tissue evidence="2">Leaf</tissue>
    </source>
</reference>
<dbReference type="Proteomes" id="UP000828251">
    <property type="component" value="Unassembled WGS sequence"/>
</dbReference>
<comment type="caution">
    <text evidence="2">The sequence shown here is derived from an EMBL/GenBank/DDBJ whole genome shotgun (WGS) entry which is preliminary data.</text>
</comment>
<evidence type="ECO:0000313" key="2">
    <source>
        <dbReference type="EMBL" id="KAH1114035.1"/>
    </source>
</evidence>